<proteinExistence type="predicted"/>
<feature type="signal peptide" evidence="1">
    <location>
        <begin position="1"/>
        <end position="26"/>
    </location>
</feature>
<feature type="chain" id="PRO_5021272702" description="DUF4836 family protein" evidence="1">
    <location>
        <begin position="27"/>
        <end position="470"/>
    </location>
</feature>
<organism evidence="2 3">
    <name type="scientific">Duncaniella freteri</name>
    <dbReference type="NCBI Taxonomy" id="2530391"/>
    <lineage>
        <taxon>Bacteria</taxon>
        <taxon>Pseudomonadati</taxon>
        <taxon>Bacteroidota</taxon>
        <taxon>Bacteroidia</taxon>
        <taxon>Bacteroidales</taxon>
        <taxon>Muribaculaceae</taxon>
        <taxon>Duncaniella</taxon>
    </lineage>
</organism>
<reference evidence="2 3" key="1">
    <citation type="submission" date="2019-02" db="EMBL/GenBank/DDBJ databases">
        <title>Isolation and identification of novel species under the genus Muribaculum.</title>
        <authorList>
            <person name="Miyake S."/>
            <person name="Ding Y."/>
            <person name="Low A."/>
            <person name="Soh M."/>
            <person name="Seedorf H."/>
        </authorList>
    </citation>
    <scope>NUCLEOTIDE SEQUENCE [LARGE SCALE GENOMIC DNA]</scope>
    <source>
        <strain evidence="2 3">TLL-A3</strain>
    </source>
</reference>
<gene>
    <name evidence="2" type="ORF">EZ315_05585</name>
</gene>
<dbReference type="PROSITE" id="PS51257">
    <property type="entry name" value="PROKAR_LIPOPROTEIN"/>
    <property type="match status" value="1"/>
</dbReference>
<dbReference type="Proteomes" id="UP000297635">
    <property type="component" value="Unassembled WGS sequence"/>
</dbReference>
<evidence type="ECO:0000256" key="1">
    <source>
        <dbReference type="SAM" id="SignalP"/>
    </source>
</evidence>
<name>A0A4Z0V9F9_9BACT</name>
<sequence length="470" mass="50997">MKIQNFSLFALLAVMLGVMSSCSKKAELLDTIPANVTTVTTLNLRSLCEASGIKFTEEGIKASPEIEKNIAPTIPDVINNLAEMDAKGVADFSTIALVLDKNNTAFMTFAISDFERFKLVMEDAITWNADNDGFHTGYAGNYPLVANDSQIWILSRHNKTATQCVKDVLNAAKEMPISKLDGIAQALNRDNLANTAMINWLEQSDKKPDNQSIQEKMWNVAAINTTTDGKSIVLNWERMTSDGKIEKSKGMRNINPAVLAYVPEGFNLTFGAGLTPDFDWTPFETIARLFGGFQAEAFMNVITPYLESIDGTLLIAARPVTPNVIDSGDPSDWDFILLVHMPQRKINQLTATVSSMMATAGITPKAVGEGLIAVPQYGKEITIGNVDGYLGISTIGFDNTRNNSLAPMFVNKEMSLNIIADPLSDYINGAPEGVAMELAIEMSGGKGQAKFALPGSNGPILTYLLSIMLD</sequence>
<keyword evidence="3" id="KW-1185">Reference proteome</keyword>
<dbReference type="AlphaFoldDB" id="A0A4Z0V9F9"/>
<evidence type="ECO:0008006" key="4">
    <source>
        <dbReference type="Google" id="ProtNLM"/>
    </source>
</evidence>
<protein>
    <recommendedName>
        <fullName evidence="4">DUF4836 family protein</fullName>
    </recommendedName>
</protein>
<evidence type="ECO:0000313" key="2">
    <source>
        <dbReference type="EMBL" id="TGG40193.1"/>
    </source>
</evidence>
<comment type="caution">
    <text evidence="2">The sequence shown here is derived from an EMBL/GenBank/DDBJ whole genome shotgun (WGS) entry which is preliminary data.</text>
</comment>
<dbReference type="RefSeq" id="WP_135471206.1">
    <property type="nucleotide sequence ID" value="NZ_CASJDB010000004.1"/>
</dbReference>
<evidence type="ECO:0000313" key="3">
    <source>
        <dbReference type="Proteomes" id="UP000297635"/>
    </source>
</evidence>
<accession>A0A4Z0V9F9</accession>
<keyword evidence="1" id="KW-0732">Signal</keyword>
<dbReference type="EMBL" id="SJSA01000001">
    <property type="protein sequence ID" value="TGG40193.1"/>
    <property type="molecule type" value="Genomic_DNA"/>
</dbReference>
<dbReference type="GeneID" id="82149259"/>